<dbReference type="Proteomes" id="UP000289316">
    <property type="component" value="Unassembled WGS sequence"/>
</dbReference>
<dbReference type="EMBL" id="SRYK01000048">
    <property type="protein sequence ID" value="TGY54258.1"/>
    <property type="molecule type" value="Genomic_DNA"/>
</dbReference>
<feature type="transmembrane region" description="Helical" evidence="1">
    <location>
        <begin position="6"/>
        <end position="28"/>
    </location>
</feature>
<evidence type="ECO:0000313" key="4">
    <source>
        <dbReference type="Proteomes" id="UP000289316"/>
    </source>
</evidence>
<keyword evidence="1" id="KW-0472">Membrane</keyword>
<gene>
    <name evidence="2" type="ORF">D6C19_06720</name>
    <name evidence="3" type="ORF">E5340_08445</name>
</gene>
<reference evidence="2 4" key="1">
    <citation type="submission" date="2018-09" db="EMBL/GenBank/DDBJ databases">
        <title>Murine metabolic-syndrome-specific gut microbial biobank.</title>
        <authorList>
            <person name="Liu C."/>
        </authorList>
    </citation>
    <scope>NUCLEOTIDE SEQUENCE [LARGE SCALE GENOMIC DNA]</scope>
    <source>
        <strain evidence="2 4">C-30</strain>
    </source>
</reference>
<evidence type="ECO:0000313" key="3">
    <source>
        <dbReference type="EMBL" id="TGY54258.1"/>
    </source>
</evidence>
<evidence type="ECO:0000313" key="5">
    <source>
        <dbReference type="Proteomes" id="UP000306855"/>
    </source>
</evidence>
<proteinExistence type="predicted"/>
<sequence>MKKLILILKIVSSFLLGALCTVSILLYLRDITIDPLKYTFKIYHVYFCITMLLLPIFRVTHEKWFNSSEEYVSPRGKALQQHHDDIANQYKGGRWSTKGVRVNPYEYTTPYTLSYDSSLDWIYTVAKKICLSFLFILAAPLFYLAEMFLKS</sequence>
<keyword evidence="1" id="KW-0812">Transmembrane</keyword>
<dbReference type="AlphaFoldDB" id="A0A4Q2AN97"/>
<keyword evidence="1" id="KW-1133">Transmembrane helix</keyword>
<reference evidence="3 5" key="2">
    <citation type="submission" date="2019-04" db="EMBL/GenBank/DDBJ databases">
        <title>Microbes associate with the intestines of laboratory mice.</title>
        <authorList>
            <person name="Navarre W."/>
            <person name="Wong E."/>
            <person name="Huang K."/>
            <person name="Tropini C."/>
            <person name="Ng K."/>
            <person name="Yu B."/>
        </authorList>
    </citation>
    <scope>NUCLEOTIDE SEQUENCE [LARGE SCALE GENOMIC DNA]</scope>
    <source>
        <strain evidence="3 5">NM26_J9</strain>
    </source>
</reference>
<evidence type="ECO:0000313" key="2">
    <source>
        <dbReference type="EMBL" id="RXV70897.1"/>
    </source>
</evidence>
<comment type="caution">
    <text evidence="2">The sequence shown here is derived from an EMBL/GenBank/DDBJ whole genome shotgun (WGS) entry which is preliminary data.</text>
</comment>
<protein>
    <submittedName>
        <fullName evidence="2">Uncharacterized protein</fullName>
    </submittedName>
</protein>
<dbReference type="OrthoDB" id="2304077at2"/>
<organism evidence="2 4">
    <name type="scientific">Ligilactobacillus murinus</name>
    <dbReference type="NCBI Taxonomy" id="1622"/>
    <lineage>
        <taxon>Bacteria</taxon>
        <taxon>Bacillati</taxon>
        <taxon>Bacillota</taxon>
        <taxon>Bacilli</taxon>
        <taxon>Lactobacillales</taxon>
        <taxon>Lactobacillaceae</taxon>
        <taxon>Ligilactobacillus</taxon>
    </lineage>
</organism>
<feature type="transmembrane region" description="Helical" evidence="1">
    <location>
        <begin position="121"/>
        <end position="145"/>
    </location>
</feature>
<accession>A0A4Q2AN97</accession>
<feature type="transmembrane region" description="Helical" evidence="1">
    <location>
        <begin position="40"/>
        <end position="57"/>
    </location>
</feature>
<dbReference type="Proteomes" id="UP000306855">
    <property type="component" value="Unassembled WGS sequence"/>
</dbReference>
<evidence type="ECO:0000256" key="1">
    <source>
        <dbReference type="SAM" id="Phobius"/>
    </source>
</evidence>
<dbReference type="EMBL" id="QZFR01000046">
    <property type="protein sequence ID" value="RXV70897.1"/>
    <property type="molecule type" value="Genomic_DNA"/>
</dbReference>
<name>A0A4Q2AN97_9LACO</name>